<reference evidence="1" key="1">
    <citation type="submission" date="2021-06" db="EMBL/GenBank/DDBJ databases">
        <authorList>
            <person name="Kallberg Y."/>
            <person name="Tangrot J."/>
            <person name="Rosling A."/>
        </authorList>
    </citation>
    <scope>NUCLEOTIDE SEQUENCE</scope>
    <source>
        <strain evidence="1">MA453B</strain>
    </source>
</reference>
<organism evidence="1 2">
    <name type="scientific">Dentiscutata erythropus</name>
    <dbReference type="NCBI Taxonomy" id="1348616"/>
    <lineage>
        <taxon>Eukaryota</taxon>
        <taxon>Fungi</taxon>
        <taxon>Fungi incertae sedis</taxon>
        <taxon>Mucoromycota</taxon>
        <taxon>Glomeromycotina</taxon>
        <taxon>Glomeromycetes</taxon>
        <taxon>Diversisporales</taxon>
        <taxon>Gigasporaceae</taxon>
        <taxon>Dentiscutata</taxon>
    </lineage>
</organism>
<evidence type="ECO:0000313" key="2">
    <source>
        <dbReference type="Proteomes" id="UP000789405"/>
    </source>
</evidence>
<dbReference type="EMBL" id="CAJVPY010006493">
    <property type="protein sequence ID" value="CAG8663774.1"/>
    <property type="molecule type" value="Genomic_DNA"/>
</dbReference>
<name>A0A9N9E3X1_9GLOM</name>
<dbReference type="Proteomes" id="UP000789405">
    <property type="component" value="Unassembled WGS sequence"/>
</dbReference>
<dbReference type="AlphaFoldDB" id="A0A9N9E3X1"/>
<keyword evidence="2" id="KW-1185">Reference proteome</keyword>
<gene>
    <name evidence="1" type="ORF">DERYTH_LOCUS10853</name>
</gene>
<evidence type="ECO:0000313" key="1">
    <source>
        <dbReference type="EMBL" id="CAG8663774.1"/>
    </source>
</evidence>
<accession>A0A9N9E3X1</accession>
<comment type="caution">
    <text evidence="1">The sequence shown here is derived from an EMBL/GenBank/DDBJ whole genome shotgun (WGS) entry which is preliminary data.</text>
</comment>
<sequence>MIDEIEHKTILPEFHLNLLRLKNLRFYISSFAGLSSYEAISPEIMTLNSKIAIPGIPW</sequence>
<protein>
    <submittedName>
        <fullName evidence="1">3159_t:CDS:1</fullName>
    </submittedName>
</protein>
<proteinExistence type="predicted"/>